<dbReference type="AlphaFoldDB" id="A0A0F9GGH8"/>
<protein>
    <submittedName>
        <fullName evidence="1">Uncharacterized protein</fullName>
    </submittedName>
</protein>
<sequence>MINRRNLDPSLLNWLMGITGLGPGLGDVHYLVPVASAYYSWLRDDLKQEPSKIHFNLADGYNALTASRNDVLLTYPGTYLATTEQVWAKANTHLIGMAGPNVLGDHTEPSVVFHTQTANVAATLSVTGGGCQFHNFQLINNASDADNLTAGEIDSYSSYWKNVAFQGHYGATQNSTAVCASLYIMDGAFNPIFDHCTIGQDNWGTRSAANSGVLRFADTTGRPSGGQFLDCLFLSRSVTSTVCMVAVPAAQCIGRSWLFKNCHFSNFYDEVTLLNQVFYTVTGTQKFTMQLKGCSSAGFTEWQTGDFSVVVSDMPITGLGGGQMRQPTASVGS</sequence>
<reference evidence="1" key="1">
    <citation type="journal article" date="2015" name="Nature">
        <title>Complex archaea that bridge the gap between prokaryotes and eukaryotes.</title>
        <authorList>
            <person name="Spang A."/>
            <person name="Saw J.H."/>
            <person name="Jorgensen S.L."/>
            <person name="Zaremba-Niedzwiedzka K."/>
            <person name="Martijn J."/>
            <person name="Lind A.E."/>
            <person name="van Eijk R."/>
            <person name="Schleper C."/>
            <person name="Guy L."/>
            <person name="Ettema T.J."/>
        </authorList>
    </citation>
    <scope>NUCLEOTIDE SEQUENCE</scope>
</reference>
<organism evidence="1">
    <name type="scientific">marine sediment metagenome</name>
    <dbReference type="NCBI Taxonomy" id="412755"/>
    <lineage>
        <taxon>unclassified sequences</taxon>
        <taxon>metagenomes</taxon>
        <taxon>ecological metagenomes</taxon>
    </lineage>
</organism>
<accession>A0A0F9GGH8</accession>
<comment type="caution">
    <text evidence="1">The sequence shown here is derived from an EMBL/GenBank/DDBJ whole genome shotgun (WGS) entry which is preliminary data.</text>
</comment>
<evidence type="ECO:0000313" key="1">
    <source>
        <dbReference type="EMBL" id="KKL62262.1"/>
    </source>
</evidence>
<name>A0A0F9GGH8_9ZZZZ</name>
<dbReference type="EMBL" id="LAZR01028546">
    <property type="protein sequence ID" value="KKL62262.1"/>
    <property type="molecule type" value="Genomic_DNA"/>
</dbReference>
<gene>
    <name evidence="1" type="ORF">LCGC14_2186950</name>
</gene>
<proteinExistence type="predicted"/>